<keyword evidence="9" id="KW-0967">Endosome</keyword>
<dbReference type="PROSITE" id="PS51421">
    <property type="entry name" value="RAS"/>
    <property type="match status" value="1"/>
</dbReference>
<evidence type="ECO:0000256" key="8">
    <source>
        <dbReference type="ARBA" id="ARBA00022741"/>
    </source>
</evidence>
<dbReference type="Pfam" id="PF00071">
    <property type="entry name" value="Ras"/>
    <property type="match status" value="1"/>
</dbReference>
<keyword evidence="7 22" id="KW-0812">Transmembrane</keyword>
<dbReference type="PROSITE" id="PS51419">
    <property type="entry name" value="RAB"/>
    <property type="match status" value="1"/>
</dbReference>
<dbReference type="AlphaFoldDB" id="A0A8J6KTE1"/>
<feature type="transmembrane region" description="Helical" evidence="22">
    <location>
        <begin position="422"/>
        <end position="447"/>
    </location>
</feature>
<keyword evidence="13 22" id="KW-0914">Notch signaling pathway</keyword>
<evidence type="ECO:0000256" key="10">
    <source>
        <dbReference type="ARBA" id="ARBA00022801"/>
    </source>
</evidence>
<dbReference type="GO" id="GO:0003925">
    <property type="term" value="F:G protein activity"/>
    <property type="evidence" value="ECO:0007669"/>
    <property type="project" value="UniProtKB-EC"/>
</dbReference>
<dbReference type="SMART" id="SM00174">
    <property type="entry name" value="RHO"/>
    <property type="match status" value="1"/>
</dbReference>
<evidence type="ECO:0000256" key="14">
    <source>
        <dbReference type="ARBA" id="ARBA00022989"/>
    </source>
</evidence>
<evidence type="ECO:0000313" key="25">
    <source>
        <dbReference type="Proteomes" id="UP000710432"/>
    </source>
</evidence>
<comment type="subunit">
    <text evidence="22">Component of the gamma-secretase complex.</text>
</comment>
<keyword evidence="15" id="KW-0342">GTP-binding</keyword>
<feature type="compositionally biased region" description="Basic and acidic residues" evidence="23">
    <location>
        <begin position="373"/>
        <end position="385"/>
    </location>
</feature>
<comment type="similarity">
    <text evidence="6">Belongs to the small GTPase superfamily. Rab family.</text>
</comment>
<dbReference type="GO" id="GO:0005525">
    <property type="term" value="F:GTP binding"/>
    <property type="evidence" value="ECO:0007669"/>
    <property type="project" value="UniProtKB-KW"/>
</dbReference>
<evidence type="ECO:0000256" key="21">
    <source>
        <dbReference type="ARBA" id="ARBA00047660"/>
    </source>
</evidence>
<dbReference type="PRINTS" id="PR00449">
    <property type="entry name" value="RASTRNSFRMNG"/>
</dbReference>
<gene>
    <name evidence="24" type="ORF">LTLLF_146135</name>
</gene>
<sequence length="685" mass="76020">MAKTYDYLFKLLLIGDSGVGKTCLLFRFSEDAFNTTFISTIGIDFKIRTIELDGKKIKLQIWDTAGQERFRTITTAYYRGAMGIMLVYDITNEKSFDNIKNWIRNIEEHASSDVERMILGNKCDMNDKRQVSKERGEKLAIDYGIKFLETSAKSSTNVEEPLADHLDLFSPTPNSPGFQRTWLVISSLAIEEAVFYWNQAFKKDFPVIIVVVDICAGQQSEGKGRSTYRSPRGTAILTTHEASRSPSEGSGCTLSLSGNGLLSPWFTFGAPPGTISGAGAPPRALFDLRLFDQELNAVQPPYPEFRPRPRPCPAFQAPPHSRLCLVELFKAPPHELRPAHGSALWGHLEVPPPELRPPPRQTKEQPEAPPPEPRPRPRLAIEHLEAPPPALTERGAPGKPAPPGNPLRQRPTLLGPPRLPGLASAVVMTAAVFFGCAFIAFGPALALYVFTIATDPLRVIFLIAGAFFWLVSLLLSSVFWYLVRVITDNKDGPIQKYLLIFGVLLSVCIQELFRLAYYRLLKRASEGLKSINPEEGTAPSIRLLAYVSGLGFGIMSGVFSFVNTLSNSLGPGTVGIHGDSPQFFLNSAFMTLVIILLHVFWGIVFFDGCEKKKWYILLTVLLTHLLVSTQTFLSPHYGVNLVSAYIIMVLMGIWAFFVAGGSCRSLKLCLLCQDKDFLLYNQRSR</sequence>
<dbReference type="SMART" id="SM00173">
    <property type="entry name" value="RAS"/>
    <property type="match status" value="1"/>
</dbReference>
<keyword evidence="8" id="KW-0547">Nucleotide-binding</keyword>
<dbReference type="Gene3D" id="3.40.50.300">
    <property type="entry name" value="P-loop containing nucleotide triphosphate hydrolases"/>
    <property type="match status" value="1"/>
</dbReference>
<comment type="cofactor">
    <cofactor evidence="1">
        <name>Mg(2+)</name>
        <dbReference type="ChEBI" id="CHEBI:18420"/>
    </cofactor>
</comment>
<feature type="transmembrane region" description="Helical" evidence="22">
    <location>
        <begin position="494"/>
        <end position="513"/>
    </location>
</feature>
<dbReference type="FunFam" id="3.40.50.300:FF:000202">
    <property type="entry name" value="ras-related protein Rab-8A"/>
    <property type="match status" value="1"/>
</dbReference>
<dbReference type="EMBL" id="JAATJU010022100">
    <property type="protein sequence ID" value="KAH0512065.1"/>
    <property type="molecule type" value="Genomic_DNA"/>
</dbReference>
<keyword evidence="12" id="KW-0653">Protein transport</keyword>
<keyword evidence="17" id="KW-0449">Lipoprotein</keyword>
<keyword evidence="18" id="KW-0636">Prenylation</keyword>
<dbReference type="InterPro" id="IPR001806">
    <property type="entry name" value="Small_GTPase"/>
</dbReference>
<comment type="subcellular location">
    <subcellularLocation>
        <location evidence="20">Cytoplasmic vesicle membrane</location>
        <topology evidence="20">Lipid-anchor</topology>
        <orientation evidence="20">Cytoplasmic side</orientation>
    </subcellularLocation>
    <subcellularLocation>
        <location evidence="3">Cytoplasmic vesicle</location>
        <location evidence="3">Phagosome membrane</location>
    </subcellularLocation>
    <subcellularLocation>
        <location evidence="4">Endosome membrane</location>
    </subcellularLocation>
    <subcellularLocation>
        <location evidence="2 22">Membrane</location>
        <topology evidence="2 22">Multi-pass membrane protein</topology>
    </subcellularLocation>
</comment>
<dbReference type="GO" id="GO:0030670">
    <property type="term" value="C:phagocytic vesicle membrane"/>
    <property type="evidence" value="ECO:0007669"/>
    <property type="project" value="UniProtKB-SubCell"/>
</dbReference>
<dbReference type="GO" id="GO:0007219">
    <property type="term" value="P:Notch signaling pathway"/>
    <property type="evidence" value="ECO:0007669"/>
    <property type="project" value="UniProtKB-UniRule"/>
</dbReference>
<keyword evidence="16 22" id="KW-0472">Membrane</keyword>
<keyword evidence="14 22" id="KW-1133">Transmembrane helix</keyword>
<evidence type="ECO:0000256" key="6">
    <source>
        <dbReference type="ARBA" id="ARBA00006270"/>
    </source>
</evidence>
<evidence type="ECO:0000256" key="15">
    <source>
        <dbReference type="ARBA" id="ARBA00023134"/>
    </source>
</evidence>
<dbReference type="SMART" id="SM00177">
    <property type="entry name" value="ARF"/>
    <property type="match status" value="1"/>
</dbReference>
<dbReference type="NCBIfam" id="TIGR00231">
    <property type="entry name" value="small_GTP"/>
    <property type="match status" value="1"/>
</dbReference>
<evidence type="ECO:0000256" key="18">
    <source>
        <dbReference type="ARBA" id="ARBA00023289"/>
    </source>
</evidence>
<feature type="transmembrane region" description="Helical" evidence="22">
    <location>
        <begin position="639"/>
        <end position="659"/>
    </location>
</feature>
<evidence type="ECO:0000256" key="13">
    <source>
        <dbReference type="ARBA" id="ARBA00022976"/>
    </source>
</evidence>
<reference evidence="24" key="1">
    <citation type="submission" date="2020-03" db="EMBL/GenBank/DDBJ databases">
        <title>Studies in the Genomics of Life Span.</title>
        <authorList>
            <person name="Glass D."/>
        </authorList>
    </citation>
    <scope>NUCLEOTIDE SEQUENCE</scope>
    <source>
        <strain evidence="24">LTLLF</strain>
        <tissue evidence="24">Muscle</tissue>
    </source>
</reference>
<dbReference type="GO" id="GO:0010008">
    <property type="term" value="C:endosome membrane"/>
    <property type="evidence" value="ECO:0007669"/>
    <property type="project" value="UniProtKB-SubCell"/>
</dbReference>
<dbReference type="Proteomes" id="UP000710432">
    <property type="component" value="Unassembled WGS sequence"/>
</dbReference>
<accession>A0A8J6KTE1</accession>
<evidence type="ECO:0000256" key="1">
    <source>
        <dbReference type="ARBA" id="ARBA00001946"/>
    </source>
</evidence>
<dbReference type="PANTHER" id="PTHR12889">
    <property type="entry name" value="GAMMA-SECRETASE SUBUNIT APH-1"/>
    <property type="match status" value="1"/>
</dbReference>
<evidence type="ECO:0000256" key="20">
    <source>
        <dbReference type="ARBA" id="ARBA00025701"/>
    </source>
</evidence>
<keyword evidence="12" id="KW-0813">Transport</keyword>
<dbReference type="SMART" id="SM00175">
    <property type="entry name" value="RAB"/>
    <property type="match status" value="1"/>
</dbReference>
<dbReference type="GO" id="GO:0016485">
    <property type="term" value="P:protein processing"/>
    <property type="evidence" value="ECO:0007669"/>
    <property type="project" value="UniProtKB-UniRule"/>
</dbReference>
<feature type="transmembrane region" description="Helical" evidence="22">
    <location>
        <begin position="459"/>
        <end position="482"/>
    </location>
</feature>
<evidence type="ECO:0000256" key="11">
    <source>
        <dbReference type="ARBA" id="ARBA00022842"/>
    </source>
</evidence>
<feature type="compositionally biased region" description="Pro residues" evidence="23">
    <location>
        <begin position="350"/>
        <end position="360"/>
    </location>
</feature>
<evidence type="ECO:0000256" key="5">
    <source>
        <dbReference type="ARBA" id="ARBA00005577"/>
    </source>
</evidence>
<dbReference type="Pfam" id="PF06105">
    <property type="entry name" value="Aph-1"/>
    <property type="match status" value="1"/>
</dbReference>
<organism evidence="24 25">
    <name type="scientific">Microtus ochrogaster</name>
    <name type="common">Prairie vole</name>
    <dbReference type="NCBI Taxonomy" id="79684"/>
    <lineage>
        <taxon>Eukaryota</taxon>
        <taxon>Metazoa</taxon>
        <taxon>Chordata</taxon>
        <taxon>Craniata</taxon>
        <taxon>Vertebrata</taxon>
        <taxon>Euteleostomi</taxon>
        <taxon>Mammalia</taxon>
        <taxon>Eutheria</taxon>
        <taxon>Euarchontoglires</taxon>
        <taxon>Glires</taxon>
        <taxon>Rodentia</taxon>
        <taxon>Myomorpha</taxon>
        <taxon>Muroidea</taxon>
        <taxon>Cricetidae</taxon>
        <taxon>Arvicolinae</taxon>
        <taxon>Microtus</taxon>
    </lineage>
</organism>
<evidence type="ECO:0000256" key="23">
    <source>
        <dbReference type="SAM" id="MobiDB-lite"/>
    </source>
</evidence>
<keyword evidence="11" id="KW-0460">Magnesium</keyword>
<dbReference type="SMART" id="SM00176">
    <property type="entry name" value="RAN"/>
    <property type="match status" value="1"/>
</dbReference>
<evidence type="ECO:0000256" key="7">
    <source>
        <dbReference type="ARBA" id="ARBA00022692"/>
    </source>
</evidence>
<evidence type="ECO:0000256" key="16">
    <source>
        <dbReference type="ARBA" id="ARBA00023136"/>
    </source>
</evidence>
<evidence type="ECO:0000256" key="12">
    <source>
        <dbReference type="ARBA" id="ARBA00022927"/>
    </source>
</evidence>
<dbReference type="CDD" id="cd01867">
    <property type="entry name" value="Rab8_Rab10_Rab13_like"/>
    <property type="match status" value="1"/>
</dbReference>
<comment type="function">
    <text evidence="22">Potential subunit of the gamma-secretase complex, an endoprotease complex that catalyzes the intramembrane cleavage of integral proteins such as Notch receptors.</text>
</comment>
<protein>
    <recommendedName>
        <fullName evidence="22">Gamma-secretase subunit APH-1</fullName>
        <shortName evidence="22">APH-1</shortName>
    </recommendedName>
</protein>
<dbReference type="SUPFAM" id="SSF52540">
    <property type="entry name" value="P-loop containing nucleoside triphosphate hydrolases"/>
    <property type="match status" value="1"/>
</dbReference>
<feature type="transmembrane region" description="Helical" evidence="22">
    <location>
        <begin position="614"/>
        <end position="633"/>
    </location>
</feature>
<dbReference type="PROSITE" id="PS51420">
    <property type="entry name" value="RHO"/>
    <property type="match status" value="1"/>
</dbReference>
<evidence type="ECO:0000256" key="9">
    <source>
        <dbReference type="ARBA" id="ARBA00022753"/>
    </source>
</evidence>
<keyword evidence="10" id="KW-0378">Hydrolase</keyword>
<feature type="transmembrane region" description="Helical" evidence="22">
    <location>
        <begin position="543"/>
        <end position="563"/>
    </location>
</feature>
<dbReference type="InterPro" id="IPR005225">
    <property type="entry name" value="Small_GTP-bd"/>
</dbReference>
<comment type="caution">
    <text evidence="24">The sequence shown here is derived from an EMBL/GenBank/DDBJ whole genome shotgun (WGS) entry which is preliminary data.</text>
</comment>
<dbReference type="InterPro" id="IPR009294">
    <property type="entry name" value="Aph-1"/>
</dbReference>
<comment type="similarity">
    <text evidence="5 22">Belongs to the APH-1 family.</text>
</comment>
<dbReference type="GO" id="GO:0015031">
    <property type="term" value="P:protein transport"/>
    <property type="evidence" value="ECO:0007669"/>
    <property type="project" value="UniProtKB-KW"/>
</dbReference>
<dbReference type="GO" id="GO:0070765">
    <property type="term" value="C:gamma-secretase complex"/>
    <property type="evidence" value="ECO:0007669"/>
    <property type="project" value="UniProtKB-UniRule"/>
</dbReference>
<dbReference type="InterPro" id="IPR027417">
    <property type="entry name" value="P-loop_NTPase"/>
</dbReference>
<keyword evidence="19" id="KW-0968">Cytoplasmic vesicle</keyword>
<name>A0A8J6KTE1_MICOH</name>
<proteinExistence type="inferred from homology"/>
<evidence type="ECO:0000256" key="4">
    <source>
        <dbReference type="ARBA" id="ARBA00004608"/>
    </source>
</evidence>
<evidence type="ECO:0000256" key="17">
    <source>
        <dbReference type="ARBA" id="ARBA00023288"/>
    </source>
</evidence>
<evidence type="ECO:0000256" key="3">
    <source>
        <dbReference type="ARBA" id="ARBA00004580"/>
    </source>
</evidence>
<feature type="region of interest" description="Disordered" evidence="23">
    <location>
        <begin position="344"/>
        <end position="413"/>
    </location>
</feature>
<comment type="catalytic activity">
    <reaction evidence="21">
        <text>GTP + H2O = GDP + phosphate + H(+)</text>
        <dbReference type="Rhea" id="RHEA:19669"/>
        <dbReference type="ChEBI" id="CHEBI:15377"/>
        <dbReference type="ChEBI" id="CHEBI:15378"/>
        <dbReference type="ChEBI" id="CHEBI:37565"/>
        <dbReference type="ChEBI" id="CHEBI:43474"/>
        <dbReference type="ChEBI" id="CHEBI:58189"/>
        <dbReference type="EC" id="3.6.5.2"/>
    </reaction>
    <physiologicalReaction direction="left-to-right" evidence="21">
        <dbReference type="Rhea" id="RHEA:19670"/>
    </physiologicalReaction>
</comment>
<feature type="transmembrane region" description="Helical" evidence="22">
    <location>
        <begin position="583"/>
        <end position="607"/>
    </location>
</feature>
<evidence type="ECO:0000256" key="22">
    <source>
        <dbReference type="RuleBase" id="RU369072"/>
    </source>
</evidence>
<evidence type="ECO:0000256" key="2">
    <source>
        <dbReference type="ARBA" id="ARBA00004141"/>
    </source>
</evidence>
<evidence type="ECO:0000313" key="24">
    <source>
        <dbReference type="EMBL" id="KAH0512065.1"/>
    </source>
</evidence>
<evidence type="ECO:0000256" key="19">
    <source>
        <dbReference type="ARBA" id="ARBA00023329"/>
    </source>
</evidence>